<comment type="function">
    <text evidence="11">Mediates influx of magnesium ions. Alternates between open and closed states. Activated by low cytoplasmic Mg(2+) levels. Inactive when cytoplasmic Mg(2+) levels are high.</text>
</comment>
<feature type="transmembrane region" description="Helical" evidence="12">
    <location>
        <begin position="279"/>
        <end position="297"/>
    </location>
</feature>
<evidence type="ECO:0000256" key="8">
    <source>
        <dbReference type="ARBA" id="ARBA00023065"/>
    </source>
</evidence>
<dbReference type="SUPFAM" id="SSF144083">
    <property type="entry name" value="Magnesium transport protein CorA, transmembrane region"/>
    <property type="match status" value="1"/>
</dbReference>
<reference evidence="13" key="2">
    <citation type="journal article" date="2021" name="PeerJ">
        <title>Extensive microbial diversity within the chicken gut microbiome revealed by metagenomics and culture.</title>
        <authorList>
            <person name="Gilroy R."/>
            <person name="Ravi A."/>
            <person name="Getino M."/>
            <person name="Pursley I."/>
            <person name="Horton D.L."/>
            <person name="Alikhan N.F."/>
            <person name="Baker D."/>
            <person name="Gharbi K."/>
            <person name="Hall N."/>
            <person name="Watson M."/>
            <person name="Adriaenssens E.M."/>
            <person name="Foster-Nyarko E."/>
            <person name="Jarju S."/>
            <person name="Secka A."/>
            <person name="Antonio M."/>
            <person name="Oren A."/>
            <person name="Chaudhuri R.R."/>
            <person name="La Ragione R."/>
            <person name="Hildebrand F."/>
            <person name="Pallen M.J."/>
        </authorList>
    </citation>
    <scope>NUCLEOTIDE SEQUENCE</scope>
    <source>
        <strain evidence="13">ChiSjej4B22-8148</strain>
    </source>
</reference>
<keyword evidence="7 12" id="KW-1133">Transmembrane helix</keyword>
<evidence type="ECO:0000256" key="1">
    <source>
        <dbReference type="ARBA" id="ARBA00004651"/>
    </source>
</evidence>
<feature type="transmembrane region" description="Helical" evidence="12">
    <location>
        <begin position="247"/>
        <end position="267"/>
    </location>
</feature>
<comment type="subcellular location">
    <subcellularLocation>
        <location evidence="1">Cell membrane</location>
        <topology evidence="1">Multi-pass membrane protein</topology>
    </subcellularLocation>
</comment>
<keyword evidence="5 12" id="KW-0812">Transmembrane</keyword>
<reference evidence="13" key="1">
    <citation type="submission" date="2020-10" db="EMBL/GenBank/DDBJ databases">
        <authorList>
            <person name="Gilroy R."/>
        </authorList>
    </citation>
    <scope>NUCLEOTIDE SEQUENCE</scope>
    <source>
        <strain evidence="13">ChiSjej4B22-8148</strain>
    </source>
</reference>
<dbReference type="InterPro" id="IPR002523">
    <property type="entry name" value="MgTranspt_CorA/ZnTranspt_ZntB"/>
</dbReference>
<evidence type="ECO:0000256" key="12">
    <source>
        <dbReference type="SAM" id="Phobius"/>
    </source>
</evidence>
<dbReference type="FunFam" id="1.20.58.340:FF:000004">
    <property type="entry name" value="Magnesium transport protein CorA"/>
    <property type="match status" value="1"/>
</dbReference>
<accession>A0A9D1ACL4</accession>
<dbReference type="GO" id="GO:0015095">
    <property type="term" value="F:magnesium ion transmembrane transporter activity"/>
    <property type="evidence" value="ECO:0007669"/>
    <property type="project" value="TreeGrafter"/>
</dbReference>
<organism evidence="13 14">
    <name type="scientific">Candidatus Choladousia intestinavium</name>
    <dbReference type="NCBI Taxonomy" id="2840727"/>
    <lineage>
        <taxon>Bacteria</taxon>
        <taxon>Bacillati</taxon>
        <taxon>Bacillota</taxon>
        <taxon>Clostridia</taxon>
        <taxon>Lachnospirales</taxon>
        <taxon>Lachnospiraceae</taxon>
        <taxon>Lachnospiraceae incertae sedis</taxon>
        <taxon>Candidatus Choladousia</taxon>
    </lineage>
</organism>
<name>A0A9D1ACL4_9FIRM</name>
<comment type="caution">
    <text evidence="13">The sequence shown here is derived from an EMBL/GenBank/DDBJ whole genome shotgun (WGS) entry which is preliminary data.</text>
</comment>
<evidence type="ECO:0000256" key="4">
    <source>
        <dbReference type="ARBA" id="ARBA00022475"/>
    </source>
</evidence>
<dbReference type="AlphaFoldDB" id="A0A9D1ACL4"/>
<keyword evidence="4" id="KW-1003">Cell membrane</keyword>
<dbReference type="Gene3D" id="1.20.58.340">
    <property type="entry name" value="Magnesium transport protein CorA, transmembrane region"/>
    <property type="match status" value="2"/>
</dbReference>
<protein>
    <submittedName>
        <fullName evidence="13">Cobalt transporter</fullName>
    </submittedName>
</protein>
<evidence type="ECO:0000256" key="5">
    <source>
        <dbReference type="ARBA" id="ARBA00022692"/>
    </source>
</evidence>
<dbReference type="InterPro" id="IPR045861">
    <property type="entry name" value="CorA_cytoplasmic_dom"/>
</dbReference>
<evidence type="ECO:0000256" key="3">
    <source>
        <dbReference type="ARBA" id="ARBA00022448"/>
    </source>
</evidence>
<dbReference type="GO" id="GO:0050897">
    <property type="term" value="F:cobalt ion binding"/>
    <property type="evidence" value="ECO:0007669"/>
    <property type="project" value="TreeGrafter"/>
</dbReference>
<keyword evidence="9 12" id="KW-0472">Membrane</keyword>
<keyword evidence="6" id="KW-0460">Magnesium</keyword>
<dbReference type="PANTHER" id="PTHR46494">
    <property type="entry name" value="CORA FAMILY METAL ION TRANSPORTER (EUROFUNG)"/>
    <property type="match status" value="1"/>
</dbReference>
<evidence type="ECO:0000313" key="13">
    <source>
        <dbReference type="EMBL" id="HIR13504.1"/>
    </source>
</evidence>
<comment type="similarity">
    <text evidence="2">Belongs to the CorA metal ion transporter (MIT) (TC 1.A.35) family.</text>
</comment>
<dbReference type="Proteomes" id="UP000886757">
    <property type="component" value="Unassembled WGS sequence"/>
</dbReference>
<sequence length="303" mass="35587">MILEFGERLMPVEKEEWLLERKPAVFLANSKKARETLKLAGIVYDGEIQTAKVGFCKLETQQECLAGSFCIPKLLDVLGSRYQILFFVNQSNIVLLDDTDFSIRLIRRIQIRKNHQGECKERFIYNYITEFMSRDLELLGQYEQKLLDMEEDVIQGKLTNFQNELMPIRRELLVLRSYYDEIMDMGTELEDNENYFFRKKRLKYFGIITNRADRLRGKTVHLLEYAQQVKDAYQAQIDAKQNSNMQFLTVISTIFFPLTLITGWYGMNFKDMPELDNGYPGVVILSVVVILVCILIFKKKNIF</sequence>
<dbReference type="GO" id="GO:0000287">
    <property type="term" value="F:magnesium ion binding"/>
    <property type="evidence" value="ECO:0007669"/>
    <property type="project" value="TreeGrafter"/>
</dbReference>
<dbReference type="PANTHER" id="PTHR46494:SF1">
    <property type="entry name" value="CORA FAMILY METAL ION TRANSPORTER (EUROFUNG)"/>
    <property type="match status" value="1"/>
</dbReference>
<dbReference type="InterPro" id="IPR045863">
    <property type="entry name" value="CorA_TM1_TM2"/>
</dbReference>
<dbReference type="EMBL" id="DVGK01000070">
    <property type="protein sequence ID" value="HIR13504.1"/>
    <property type="molecule type" value="Genomic_DNA"/>
</dbReference>
<evidence type="ECO:0000256" key="7">
    <source>
        <dbReference type="ARBA" id="ARBA00022989"/>
    </source>
</evidence>
<evidence type="ECO:0000256" key="9">
    <source>
        <dbReference type="ARBA" id="ARBA00023136"/>
    </source>
</evidence>
<dbReference type="SUPFAM" id="SSF143865">
    <property type="entry name" value="CorA soluble domain-like"/>
    <property type="match status" value="1"/>
</dbReference>
<evidence type="ECO:0000256" key="11">
    <source>
        <dbReference type="ARBA" id="ARBA00045497"/>
    </source>
</evidence>
<dbReference type="GO" id="GO:0015087">
    <property type="term" value="F:cobalt ion transmembrane transporter activity"/>
    <property type="evidence" value="ECO:0007669"/>
    <property type="project" value="TreeGrafter"/>
</dbReference>
<evidence type="ECO:0000256" key="10">
    <source>
        <dbReference type="ARBA" id="ARBA00034269"/>
    </source>
</evidence>
<dbReference type="Pfam" id="PF01544">
    <property type="entry name" value="CorA"/>
    <property type="match status" value="1"/>
</dbReference>
<keyword evidence="3" id="KW-0813">Transport</keyword>
<gene>
    <name evidence="13" type="ORF">IAB31_06235</name>
</gene>
<evidence type="ECO:0000313" key="14">
    <source>
        <dbReference type="Proteomes" id="UP000886757"/>
    </source>
</evidence>
<comment type="catalytic activity">
    <reaction evidence="10">
        <text>Mg(2+)(in) = Mg(2+)(out)</text>
        <dbReference type="Rhea" id="RHEA:29827"/>
        <dbReference type="ChEBI" id="CHEBI:18420"/>
    </reaction>
</comment>
<dbReference type="CDD" id="cd12826">
    <property type="entry name" value="EcCorA_ZntB-like_u1"/>
    <property type="match status" value="1"/>
</dbReference>
<dbReference type="GO" id="GO:0005886">
    <property type="term" value="C:plasma membrane"/>
    <property type="evidence" value="ECO:0007669"/>
    <property type="project" value="UniProtKB-SubCell"/>
</dbReference>
<evidence type="ECO:0000256" key="2">
    <source>
        <dbReference type="ARBA" id="ARBA00009765"/>
    </source>
</evidence>
<keyword evidence="8" id="KW-0406">Ion transport</keyword>
<evidence type="ECO:0000256" key="6">
    <source>
        <dbReference type="ARBA" id="ARBA00022842"/>
    </source>
</evidence>
<proteinExistence type="inferred from homology"/>